<dbReference type="GO" id="GO:0005524">
    <property type="term" value="F:ATP binding"/>
    <property type="evidence" value="ECO:0007669"/>
    <property type="project" value="UniProtKB-KW"/>
</dbReference>
<dbReference type="GO" id="GO:0006281">
    <property type="term" value="P:DNA repair"/>
    <property type="evidence" value="ECO:0007669"/>
    <property type="project" value="UniProtKB-KW"/>
</dbReference>
<dbReference type="PANTHER" id="PTHR11059">
    <property type="entry name" value="DNA REPAIR PROTEIN RECN"/>
    <property type="match status" value="1"/>
</dbReference>
<evidence type="ECO:0000256" key="2">
    <source>
        <dbReference type="ARBA" id="ARBA00009441"/>
    </source>
</evidence>
<keyword evidence="5 9" id="KW-0227">DNA damage</keyword>
<dbReference type="InterPro" id="IPR027417">
    <property type="entry name" value="P-loop_NTPase"/>
</dbReference>
<dbReference type="Proteomes" id="UP000388235">
    <property type="component" value="Chromosome"/>
</dbReference>
<protein>
    <recommendedName>
        <fullName evidence="3 9">DNA repair protein RecN</fullName>
    </recommendedName>
    <alternativeName>
        <fullName evidence="8 9">Recombination protein N</fullName>
    </alternativeName>
</protein>
<dbReference type="PANTHER" id="PTHR11059:SF0">
    <property type="entry name" value="DNA REPAIR PROTEIN RECN"/>
    <property type="match status" value="1"/>
</dbReference>
<reference evidence="11 12" key="1">
    <citation type="submission" date="2019-11" db="EMBL/GenBank/DDBJ databases">
        <authorList>
            <person name="Khan S.A."/>
            <person name="Jeon C.O."/>
            <person name="Chun B.H."/>
        </authorList>
    </citation>
    <scope>NUCLEOTIDE SEQUENCE [LARGE SCALE GENOMIC DNA]</scope>
    <source>
        <strain evidence="11 12">IMCC 1097</strain>
    </source>
</reference>
<dbReference type="KEGG" id="llp:GH975_02295"/>
<keyword evidence="4" id="KW-0547">Nucleotide-binding</keyword>
<comment type="similarity">
    <text evidence="2 9">Belongs to the RecN family.</text>
</comment>
<dbReference type="SUPFAM" id="SSF52540">
    <property type="entry name" value="P-loop containing nucleoside triphosphate hydrolases"/>
    <property type="match status" value="2"/>
</dbReference>
<evidence type="ECO:0000256" key="6">
    <source>
        <dbReference type="ARBA" id="ARBA00022840"/>
    </source>
</evidence>
<evidence type="ECO:0000256" key="5">
    <source>
        <dbReference type="ARBA" id="ARBA00022763"/>
    </source>
</evidence>
<accession>A0A5Q2Q5U5</accession>
<evidence type="ECO:0000256" key="8">
    <source>
        <dbReference type="ARBA" id="ARBA00033408"/>
    </source>
</evidence>
<evidence type="ECO:0000256" key="7">
    <source>
        <dbReference type="ARBA" id="ARBA00023204"/>
    </source>
</evidence>
<proteinExistence type="inferred from homology"/>
<sequence length="554" mass="60349">MLNRLHIQDLAIVRSQAIEYEPGLTVLTGETGAGKSLLLDGLGLIMGQRADSSLVNSQSKRAEVIAEFDLQRLANAHQWLCAHDLDDADDPYALSVRRSVTQDGRSKAYINNRPVTLQDLRALSEHLISLQGQHAAYALLQPERQRTLVDQYGHHRELKGAVRTAWQQHQTNQLALKTLLGTLADADAQRALLEYQVEELDKLAPESGEWARLEVNLTLLGSADERTATYQSTQFELSEGENSPLAITQRLAKRLASFGSGDTHAAGAHSLLSEAAINLEEALRELDSACDNIESDPEALRRTETRIAEWMELSRKHRVEPATLDQLHGQLQHKLSQMSADRSRLPDIENAVVASEQALKMACAALTDARIASAETLMATVNAQLKELELKDAVLAYELTPKKPSAEGAEDIHFTLTANSGQKAQALSKVASGGELSRIALAIQVCVASQLETPTLIFDEVDVGIGGRTAAKVGELLRKLAVTAQVFVVTHQPQVAAAGQTHLHVSKHKDDQGMRSHVQTLTPPQRVDEIARMLGGLDVTKATKTTAQELLMGA</sequence>
<evidence type="ECO:0000256" key="1">
    <source>
        <dbReference type="ARBA" id="ARBA00003618"/>
    </source>
</evidence>
<dbReference type="EMBL" id="CP045871">
    <property type="protein sequence ID" value="QGG79459.1"/>
    <property type="molecule type" value="Genomic_DNA"/>
</dbReference>
<dbReference type="CDD" id="cd03241">
    <property type="entry name" value="ABC_RecN"/>
    <property type="match status" value="2"/>
</dbReference>
<dbReference type="AlphaFoldDB" id="A0A5Q2Q5U5"/>
<dbReference type="PIRSF" id="PIRSF003128">
    <property type="entry name" value="RecN"/>
    <property type="match status" value="1"/>
</dbReference>
<dbReference type="NCBIfam" id="TIGR00634">
    <property type="entry name" value="recN"/>
    <property type="match status" value="1"/>
</dbReference>
<evidence type="ECO:0000259" key="10">
    <source>
        <dbReference type="Pfam" id="PF02463"/>
    </source>
</evidence>
<organism evidence="11 12">
    <name type="scientific">Litorivicinus lipolyticus</name>
    <dbReference type="NCBI Taxonomy" id="418701"/>
    <lineage>
        <taxon>Bacteria</taxon>
        <taxon>Pseudomonadati</taxon>
        <taxon>Pseudomonadota</taxon>
        <taxon>Gammaproteobacteria</taxon>
        <taxon>Oceanospirillales</taxon>
        <taxon>Litorivicinaceae</taxon>
        <taxon>Litorivicinus</taxon>
    </lineage>
</organism>
<dbReference type="FunFam" id="3.40.50.300:FF:000356">
    <property type="entry name" value="DNA repair protein RecN"/>
    <property type="match status" value="1"/>
</dbReference>
<keyword evidence="6" id="KW-0067">ATP-binding</keyword>
<feature type="domain" description="RecF/RecN/SMC N-terminal" evidence="10">
    <location>
        <begin position="2"/>
        <end position="509"/>
    </location>
</feature>
<gene>
    <name evidence="11" type="primary">recN</name>
    <name evidence="11" type="ORF">GH975_02295</name>
</gene>
<dbReference type="RefSeq" id="WP_153712963.1">
    <property type="nucleotide sequence ID" value="NZ_CP045871.1"/>
</dbReference>
<evidence type="ECO:0000313" key="12">
    <source>
        <dbReference type="Proteomes" id="UP000388235"/>
    </source>
</evidence>
<keyword evidence="12" id="KW-1185">Reference proteome</keyword>
<dbReference type="InterPro" id="IPR003395">
    <property type="entry name" value="RecF/RecN/SMC_N"/>
</dbReference>
<evidence type="ECO:0000256" key="3">
    <source>
        <dbReference type="ARBA" id="ARBA00021315"/>
    </source>
</evidence>
<dbReference type="OrthoDB" id="9806954at2"/>
<dbReference type="Pfam" id="PF02463">
    <property type="entry name" value="SMC_N"/>
    <property type="match status" value="1"/>
</dbReference>
<dbReference type="GO" id="GO:0043590">
    <property type="term" value="C:bacterial nucleoid"/>
    <property type="evidence" value="ECO:0007669"/>
    <property type="project" value="TreeGrafter"/>
</dbReference>
<name>A0A5Q2Q5U5_9GAMM</name>
<dbReference type="Gene3D" id="3.40.50.300">
    <property type="entry name" value="P-loop containing nucleotide triphosphate hydrolases"/>
    <property type="match status" value="2"/>
</dbReference>
<evidence type="ECO:0000313" key="11">
    <source>
        <dbReference type="EMBL" id="QGG79459.1"/>
    </source>
</evidence>
<dbReference type="NCBIfam" id="NF008121">
    <property type="entry name" value="PRK10869.1"/>
    <property type="match status" value="1"/>
</dbReference>
<dbReference type="GO" id="GO:0009432">
    <property type="term" value="P:SOS response"/>
    <property type="evidence" value="ECO:0007669"/>
    <property type="project" value="TreeGrafter"/>
</dbReference>
<evidence type="ECO:0000256" key="4">
    <source>
        <dbReference type="ARBA" id="ARBA00022741"/>
    </source>
</evidence>
<dbReference type="InterPro" id="IPR004604">
    <property type="entry name" value="DNA_recomb/repair_RecN"/>
</dbReference>
<comment type="function">
    <text evidence="1 9">May be involved in recombinational repair of damaged DNA.</text>
</comment>
<keyword evidence="7 9" id="KW-0234">DNA repair</keyword>
<dbReference type="GO" id="GO:0006310">
    <property type="term" value="P:DNA recombination"/>
    <property type="evidence" value="ECO:0007669"/>
    <property type="project" value="InterPro"/>
</dbReference>
<evidence type="ECO:0000256" key="9">
    <source>
        <dbReference type="PIRNR" id="PIRNR003128"/>
    </source>
</evidence>